<keyword evidence="3" id="KW-1185">Reference proteome</keyword>
<protein>
    <recommendedName>
        <fullName evidence="1">DUF6933 domain-containing protein</fullName>
    </recommendedName>
</protein>
<organism evidence="2 3">
    <name type="scientific">Persicobacter psychrovividus</name>
    <dbReference type="NCBI Taxonomy" id="387638"/>
    <lineage>
        <taxon>Bacteria</taxon>
        <taxon>Pseudomonadati</taxon>
        <taxon>Bacteroidota</taxon>
        <taxon>Cytophagia</taxon>
        <taxon>Cytophagales</taxon>
        <taxon>Persicobacteraceae</taxon>
        <taxon>Persicobacter</taxon>
    </lineage>
</organism>
<feature type="domain" description="DUF6933" evidence="1">
    <location>
        <begin position="2"/>
        <end position="158"/>
    </location>
</feature>
<dbReference type="InterPro" id="IPR053864">
    <property type="entry name" value="DUF6933"/>
</dbReference>
<dbReference type="Pfam" id="PF22016">
    <property type="entry name" value="DUF6933"/>
    <property type="match status" value="1"/>
</dbReference>
<keyword evidence="2" id="KW-0614">Plasmid</keyword>
<dbReference type="RefSeq" id="WP_338398106.1">
    <property type="nucleotide sequence ID" value="NZ_AP025293.1"/>
</dbReference>
<reference evidence="2 3" key="1">
    <citation type="submission" date="2021-12" db="EMBL/GenBank/DDBJ databases">
        <title>Genome sequencing of bacteria with rrn-lacking chromosome and rrn-plasmid.</title>
        <authorList>
            <person name="Anda M."/>
            <person name="Iwasaki W."/>
        </authorList>
    </citation>
    <scope>NUCLEOTIDE SEQUENCE [LARGE SCALE GENOMIC DNA]</scope>
    <source>
        <strain evidence="2 3">NBRC 101262</strain>
        <plasmid evidence="2 3">pPP1</plasmid>
    </source>
</reference>
<proteinExistence type="predicted"/>
<sequence>MQLHFSKKLEKIIPPHLFAIRLPHEMPPEGKWMATLFNLDRKKCLLVTHLPTRYSVLVPEYKTKDALRLTDLVLEAFAAQLQHTGTDLKKDRLLEGLSSVKFFRTDNDRKVIGTQNYLLGILQEWKTGQPRFSAWDFSERAAILNKIPYQQLNCSTPQLEMEQFLKEVLQLC</sequence>
<gene>
    <name evidence="2" type="ORF">PEPS_31280</name>
</gene>
<geneLocation type="plasmid" evidence="2 3">
    <name>pPP1</name>
</geneLocation>
<evidence type="ECO:0000313" key="2">
    <source>
        <dbReference type="EMBL" id="BDD00848.1"/>
    </source>
</evidence>
<evidence type="ECO:0000259" key="1">
    <source>
        <dbReference type="Pfam" id="PF22016"/>
    </source>
</evidence>
<dbReference type="Proteomes" id="UP001354989">
    <property type="component" value="Plasmid pPP1"/>
</dbReference>
<name>A0ABM7VIP4_9BACT</name>
<accession>A0ABM7VIP4</accession>
<dbReference type="EMBL" id="AP025293">
    <property type="protein sequence ID" value="BDD00848.1"/>
    <property type="molecule type" value="Genomic_DNA"/>
</dbReference>
<evidence type="ECO:0000313" key="3">
    <source>
        <dbReference type="Proteomes" id="UP001354989"/>
    </source>
</evidence>